<dbReference type="AlphaFoldDB" id="A0AAV2FJC9"/>
<accession>A0AAV2FJC9</accession>
<name>A0AAV2FJC9_9ROSI</name>
<reference evidence="1 2" key="1">
    <citation type="submission" date="2024-04" db="EMBL/GenBank/DDBJ databases">
        <authorList>
            <person name="Fracassetti M."/>
        </authorList>
    </citation>
    <scope>NUCLEOTIDE SEQUENCE [LARGE SCALE GENOMIC DNA]</scope>
</reference>
<dbReference type="Proteomes" id="UP001497516">
    <property type="component" value="Chromosome 6"/>
</dbReference>
<organism evidence="1 2">
    <name type="scientific">Linum trigynum</name>
    <dbReference type="NCBI Taxonomy" id="586398"/>
    <lineage>
        <taxon>Eukaryota</taxon>
        <taxon>Viridiplantae</taxon>
        <taxon>Streptophyta</taxon>
        <taxon>Embryophyta</taxon>
        <taxon>Tracheophyta</taxon>
        <taxon>Spermatophyta</taxon>
        <taxon>Magnoliopsida</taxon>
        <taxon>eudicotyledons</taxon>
        <taxon>Gunneridae</taxon>
        <taxon>Pentapetalae</taxon>
        <taxon>rosids</taxon>
        <taxon>fabids</taxon>
        <taxon>Malpighiales</taxon>
        <taxon>Linaceae</taxon>
        <taxon>Linum</taxon>
    </lineage>
</organism>
<gene>
    <name evidence="1" type="ORF">LTRI10_LOCUS38576</name>
</gene>
<proteinExistence type="predicted"/>
<dbReference type="EMBL" id="OZ034819">
    <property type="protein sequence ID" value="CAL1398340.1"/>
    <property type="molecule type" value="Genomic_DNA"/>
</dbReference>
<evidence type="ECO:0000313" key="2">
    <source>
        <dbReference type="Proteomes" id="UP001497516"/>
    </source>
</evidence>
<keyword evidence="2" id="KW-1185">Reference proteome</keyword>
<sequence>MRSGELEDRRSSPLYFLRCPTVRVCLASHGIVRREADVSSGLGWVSLKIVSPPACHPGGGSFSSAFSSSNVEALFGSCHSTTVAAVPSLAAEFLEGSSGC</sequence>
<evidence type="ECO:0000313" key="1">
    <source>
        <dbReference type="EMBL" id="CAL1398340.1"/>
    </source>
</evidence>
<protein>
    <submittedName>
        <fullName evidence="1">Uncharacterized protein</fullName>
    </submittedName>
</protein>